<feature type="compositionally biased region" description="Basic and acidic residues" evidence="1">
    <location>
        <begin position="236"/>
        <end position="246"/>
    </location>
</feature>
<sequence length="246" mass="26354">MAGDEFRVEVKASAIDRNSAVAELVASAGERLSYGGEGDARADAAELTRRGESPVRIQAVAPQDDTDADAYLVAGSRTRASIPAAAPDDGWQFGVDASQYGALGEALLTAGDGTARPLALYVRHDLELDPETSLSIDVDESPQAVTKPGTPGRWQPDCALSVAVAGRTVARYRCEIKTGGGSLERSQRELIEYAARETPVIYARVDVSGLPREYEVSFEQFGETSRDTPTDAAQRSLEDWSDRSDE</sequence>
<dbReference type="EMBL" id="FNBK01000002">
    <property type="protein sequence ID" value="SDE92214.1"/>
    <property type="molecule type" value="Genomic_DNA"/>
</dbReference>
<evidence type="ECO:0000313" key="5">
    <source>
        <dbReference type="Proteomes" id="UP000199076"/>
    </source>
</evidence>
<dbReference type="STRING" id="660518.SAMN05216218_102205"/>
<dbReference type="InterPro" id="IPR058394">
    <property type="entry name" value="DUF8081"/>
</dbReference>
<dbReference type="Pfam" id="PF26295">
    <property type="entry name" value="PDDEXK_17"/>
    <property type="match status" value="1"/>
</dbReference>
<dbReference type="Proteomes" id="UP000199076">
    <property type="component" value="Unassembled WGS sequence"/>
</dbReference>
<feature type="domain" description="PD-(D/E)XK nuclease-like" evidence="2">
    <location>
        <begin position="98"/>
        <end position="220"/>
    </location>
</feature>
<dbReference type="AlphaFoldDB" id="A0A1G7GVV5"/>
<name>A0A1G7GVV5_9EURY</name>
<protein>
    <submittedName>
        <fullName evidence="4">Uncharacterized protein</fullName>
    </submittedName>
</protein>
<keyword evidence="5" id="KW-1185">Reference proteome</keyword>
<dbReference type="Pfam" id="PF26297">
    <property type="entry name" value="DUF8081"/>
    <property type="match status" value="1"/>
</dbReference>
<accession>A0A1G7GVV5</accession>
<proteinExistence type="predicted"/>
<feature type="domain" description="DUF8081" evidence="3">
    <location>
        <begin position="6"/>
        <end position="74"/>
    </location>
</feature>
<evidence type="ECO:0000256" key="1">
    <source>
        <dbReference type="SAM" id="MobiDB-lite"/>
    </source>
</evidence>
<organism evidence="4 5">
    <name type="scientific">Halorientalis regularis</name>
    <dbReference type="NCBI Taxonomy" id="660518"/>
    <lineage>
        <taxon>Archaea</taxon>
        <taxon>Methanobacteriati</taxon>
        <taxon>Methanobacteriota</taxon>
        <taxon>Stenosarchaea group</taxon>
        <taxon>Halobacteria</taxon>
        <taxon>Halobacteriales</taxon>
        <taxon>Haloarculaceae</taxon>
        <taxon>Halorientalis</taxon>
    </lineage>
</organism>
<dbReference type="InterPro" id="IPR059118">
    <property type="entry name" value="PDDEXK_dom_halobact"/>
</dbReference>
<gene>
    <name evidence="4" type="ORF">SAMN05216218_102205</name>
</gene>
<evidence type="ECO:0000313" key="4">
    <source>
        <dbReference type="EMBL" id="SDE92214.1"/>
    </source>
</evidence>
<dbReference type="RefSeq" id="WP_092688073.1">
    <property type="nucleotide sequence ID" value="NZ_FNBK01000002.1"/>
</dbReference>
<evidence type="ECO:0000259" key="3">
    <source>
        <dbReference type="Pfam" id="PF26297"/>
    </source>
</evidence>
<evidence type="ECO:0000259" key="2">
    <source>
        <dbReference type="Pfam" id="PF26295"/>
    </source>
</evidence>
<feature type="region of interest" description="Disordered" evidence="1">
    <location>
        <begin position="220"/>
        <end position="246"/>
    </location>
</feature>
<dbReference type="OrthoDB" id="261502at2157"/>
<reference evidence="5" key="1">
    <citation type="submission" date="2016-10" db="EMBL/GenBank/DDBJ databases">
        <authorList>
            <person name="Varghese N."/>
            <person name="Submissions S."/>
        </authorList>
    </citation>
    <scope>NUCLEOTIDE SEQUENCE [LARGE SCALE GENOMIC DNA]</scope>
    <source>
        <strain evidence="5">IBRC-M 10760</strain>
    </source>
</reference>